<name>A0A068S423_9FUNG</name>
<protein>
    <recommendedName>
        <fullName evidence="7">F-box domain-containing protein</fullName>
    </recommendedName>
</protein>
<comment type="caution">
    <text evidence="5">The sequence shown here is derived from an EMBL/GenBank/DDBJ whole genome shotgun (WGS) entry which is preliminary data.</text>
</comment>
<dbReference type="InterPro" id="IPR052121">
    <property type="entry name" value="F-box_SCF_Substrate_Recog"/>
</dbReference>
<dbReference type="SUPFAM" id="SSF81383">
    <property type="entry name" value="F-box domain"/>
    <property type="match status" value="1"/>
</dbReference>
<dbReference type="EMBL" id="CBTN010000044">
    <property type="protein sequence ID" value="CDH57133.1"/>
    <property type="molecule type" value="Genomic_DNA"/>
</dbReference>
<dbReference type="InterPro" id="IPR006615">
    <property type="entry name" value="Pept_C19_DUSP"/>
</dbReference>
<gene>
    <name evidence="5" type="ORF">LCOR_08113.1</name>
</gene>
<keyword evidence="2" id="KW-0833">Ubl conjugation pathway</keyword>
<evidence type="ECO:0000313" key="6">
    <source>
        <dbReference type="Proteomes" id="UP000027586"/>
    </source>
</evidence>
<sequence>MLHIDELNHELLTAIAGHLTPKDLGTFAQVCREFRSIASGDAVWREMLYNTFGITYKLPEHTWKEQYIRKCDDPSNNRMCPHLSMVTGKTLAPYVAPYDNVMHRKPPQHNCATCGQNHYASGLCLYIYKGNIRIRCKECAYRFHAMAPNRHGILLRIPTLQMYCFTCSRLLGETRGDVSEEHYVDLLLETLTHDIEIGRQQLRKRRQCLYERHLYNEHSDRAYLTNAIPYFYFINRNWFRPWFLALCDGKLASGPVINTDLEDAKGRMNPDARPREGSMATFNIVTPALWQYLTDTYGLVGTPFRSDEVQGPEYEDLWKSIENWKLI</sequence>
<dbReference type="PROSITE" id="PS51283">
    <property type="entry name" value="DUSP"/>
    <property type="match status" value="1"/>
</dbReference>
<proteinExistence type="predicted"/>
<dbReference type="Gene3D" id="1.20.1280.50">
    <property type="match status" value="1"/>
</dbReference>
<dbReference type="OrthoDB" id="3219396at2759"/>
<evidence type="ECO:0008006" key="7">
    <source>
        <dbReference type="Google" id="ProtNLM"/>
    </source>
</evidence>
<dbReference type="Proteomes" id="UP000027586">
    <property type="component" value="Unassembled WGS sequence"/>
</dbReference>
<dbReference type="GO" id="GO:0005737">
    <property type="term" value="C:cytoplasm"/>
    <property type="evidence" value="ECO:0007669"/>
    <property type="project" value="TreeGrafter"/>
</dbReference>
<dbReference type="SUPFAM" id="SSF143791">
    <property type="entry name" value="DUSP-like"/>
    <property type="match status" value="1"/>
</dbReference>
<dbReference type="InterPro" id="IPR001810">
    <property type="entry name" value="F-box_dom"/>
</dbReference>
<comment type="pathway">
    <text evidence="1">Protein modification; protein ubiquitination.</text>
</comment>
<dbReference type="PANTHER" id="PTHR46550">
    <property type="entry name" value="F-BOX ONLY PROTEIN 3"/>
    <property type="match status" value="1"/>
</dbReference>
<dbReference type="Pfam" id="PF12937">
    <property type="entry name" value="F-box-like"/>
    <property type="match status" value="1"/>
</dbReference>
<dbReference type="InterPro" id="IPR036047">
    <property type="entry name" value="F-box-like_dom_sf"/>
</dbReference>
<dbReference type="PROSITE" id="PS50181">
    <property type="entry name" value="FBOX"/>
    <property type="match status" value="1"/>
</dbReference>
<evidence type="ECO:0000313" key="5">
    <source>
        <dbReference type="EMBL" id="CDH57133.1"/>
    </source>
</evidence>
<organism evidence="5 6">
    <name type="scientific">Lichtheimia corymbifera JMRC:FSU:9682</name>
    <dbReference type="NCBI Taxonomy" id="1263082"/>
    <lineage>
        <taxon>Eukaryota</taxon>
        <taxon>Fungi</taxon>
        <taxon>Fungi incertae sedis</taxon>
        <taxon>Mucoromycota</taxon>
        <taxon>Mucoromycotina</taxon>
        <taxon>Mucoromycetes</taxon>
        <taxon>Mucorales</taxon>
        <taxon>Lichtheimiaceae</taxon>
        <taxon>Lichtheimia</taxon>
    </lineage>
</organism>
<dbReference type="InterPro" id="IPR035927">
    <property type="entry name" value="DUSP-like_sf"/>
</dbReference>
<dbReference type="VEuPathDB" id="FungiDB:LCOR_08113.1"/>
<accession>A0A068S423</accession>
<dbReference type="PANTHER" id="PTHR46550:SF1">
    <property type="entry name" value="F-BOX PROTEIN 3"/>
    <property type="match status" value="1"/>
</dbReference>
<evidence type="ECO:0000259" key="3">
    <source>
        <dbReference type="PROSITE" id="PS50181"/>
    </source>
</evidence>
<keyword evidence="6" id="KW-1185">Reference proteome</keyword>
<dbReference type="SMART" id="SM00256">
    <property type="entry name" value="FBOX"/>
    <property type="match status" value="1"/>
</dbReference>
<reference evidence="5" key="1">
    <citation type="submission" date="2013-08" db="EMBL/GenBank/DDBJ databases">
        <title>Gene expansion shapes genome architecture in the human pathogen Lichtheimia corymbifera: an evolutionary genomics analysis in the ancient terrestrial Mucorales (Mucoromycotina).</title>
        <authorList>
            <person name="Schwartze V.U."/>
            <person name="Winter S."/>
            <person name="Shelest E."/>
            <person name="Marcet-Houben M."/>
            <person name="Horn F."/>
            <person name="Wehner S."/>
            <person name="Hoffmann K."/>
            <person name="Riege K."/>
            <person name="Sammeth M."/>
            <person name="Nowrousian M."/>
            <person name="Valiante V."/>
            <person name="Linde J."/>
            <person name="Jacobsen I.D."/>
            <person name="Marz M."/>
            <person name="Brakhage A.A."/>
            <person name="Gabaldon T."/>
            <person name="Bocker S."/>
            <person name="Voigt K."/>
        </authorList>
    </citation>
    <scope>NUCLEOTIDE SEQUENCE [LARGE SCALE GENOMIC DNA]</scope>
    <source>
        <strain evidence="5">FSU 9682</strain>
    </source>
</reference>
<evidence type="ECO:0000259" key="4">
    <source>
        <dbReference type="PROSITE" id="PS51283"/>
    </source>
</evidence>
<evidence type="ECO:0000256" key="2">
    <source>
        <dbReference type="ARBA" id="ARBA00022786"/>
    </source>
</evidence>
<dbReference type="AlphaFoldDB" id="A0A068S423"/>
<feature type="domain" description="F-box" evidence="3">
    <location>
        <begin position="1"/>
        <end position="47"/>
    </location>
</feature>
<dbReference type="GO" id="GO:0004843">
    <property type="term" value="F:cysteine-type deubiquitinase activity"/>
    <property type="evidence" value="ECO:0007669"/>
    <property type="project" value="InterPro"/>
</dbReference>
<feature type="domain" description="DUSP" evidence="4">
    <location>
        <begin position="201"/>
        <end position="309"/>
    </location>
</feature>
<evidence type="ECO:0000256" key="1">
    <source>
        <dbReference type="ARBA" id="ARBA00004906"/>
    </source>
</evidence>